<dbReference type="GO" id="GO:0032131">
    <property type="term" value="F:alkylated DNA binding"/>
    <property type="evidence" value="ECO:0007669"/>
    <property type="project" value="TreeGrafter"/>
</dbReference>
<dbReference type="PANTHER" id="PTHR43003">
    <property type="entry name" value="DNA-3-METHYLADENINE GLYCOSYLASE"/>
    <property type="match status" value="1"/>
</dbReference>
<protein>
    <recommendedName>
        <fullName evidence="3">HhH-GPD domain-containing protein</fullName>
    </recommendedName>
</protein>
<dbReference type="InterPro" id="IPR003265">
    <property type="entry name" value="HhH-GPD_domain"/>
</dbReference>
<comment type="caution">
    <text evidence="4">The sequence shown here is derived from an EMBL/GenBank/DDBJ whole genome shotgun (WGS) entry which is preliminary data.</text>
</comment>
<evidence type="ECO:0000313" key="5">
    <source>
        <dbReference type="Proteomes" id="UP000013776"/>
    </source>
</evidence>
<keyword evidence="2" id="KW-0234">DNA repair</keyword>
<dbReference type="eggNOG" id="KOG1918">
    <property type="taxonomic scope" value="Eukaryota"/>
</dbReference>
<evidence type="ECO:0000259" key="3">
    <source>
        <dbReference type="SMART" id="SM00478"/>
    </source>
</evidence>
<dbReference type="InterPro" id="IPR051912">
    <property type="entry name" value="Alkylbase_DNA_Glycosylase/TA"/>
</dbReference>
<dbReference type="GO" id="GO:0008725">
    <property type="term" value="F:DNA-3-methyladenine glycosylase activity"/>
    <property type="evidence" value="ECO:0007669"/>
    <property type="project" value="TreeGrafter"/>
</dbReference>
<keyword evidence="1" id="KW-0227">DNA damage</keyword>
<dbReference type="SMART" id="SM00478">
    <property type="entry name" value="ENDO3c"/>
    <property type="match status" value="1"/>
</dbReference>
<dbReference type="PANTHER" id="PTHR43003:SF5">
    <property type="entry name" value="DNA-3-METHYLADENINE GLYCOSYLASE"/>
    <property type="match status" value="1"/>
</dbReference>
<dbReference type="CDD" id="cd00056">
    <property type="entry name" value="ENDO3c"/>
    <property type="match status" value="1"/>
</dbReference>
<dbReference type="GO" id="GO:0006307">
    <property type="term" value="P:DNA alkylation repair"/>
    <property type="evidence" value="ECO:0007669"/>
    <property type="project" value="TreeGrafter"/>
</dbReference>
<dbReference type="InterPro" id="IPR011257">
    <property type="entry name" value="DNA_glycosylase"/>
</dbReference>
<evidence type="ECO:0000313" key="4">
    <source>
        <dbReference type="EMBL" id="CCG82681.1"/>
    </source>
</evidence>
<organism evidence="4 5">
    <name type="scientific">Taphrina deformans (strain PYCC 5710 / ATCC 11124 / CBS 356.35 / IMI 108563 / JCM 9778 / NBRC 8474)</name>
    <name type="common">Peach leaf curl fungus</name>
    <name type="synonym">Lalaria deformans</name>
    <dbReference type="NCBI Taxonomy" id="1097556"/>
    <lineage>
        <taxon>Eukaryota</taxon>
        <taxon>Fungi</taxon>
        <taxon>Dikarya</taxon>
        <taxon>Ascomycota</taxon>
        <taxon>Taphrinomycotina</taxon>
        <taxon>Taphrinomycetes</taxon>
        <taxon>Taphrinales</taxon>
        <taxon>Taphrinaceae</taxon>
        <taxon>Taphrina</taxon>
    </lineage>
</organism>
<dbReference type="EMBL" id="CAHR02000096">
    <property type="protein sequence ID" value="CCG82681.1"/>
    <property type="molecule type" value="Genomic_DNA"/>
</dbReference>
<dbReference type="Proteomes" id="UP000013776">
    <property type="component" value="Unassembled WGS sequence"/>
</dbReference>
<evidence type="ECO:0000256" key="2">
    <source>
        <dbReference type="ARBA" id="ARBA00023204"/>
    </source>
</evidence>
<dbReference type="AlphaFoldDB" id="R4XH28"/>
<name>R4XH28_TAPDE</name>
<dbReference type="OrthoDB" id="415889at2759"/>
<dbReference type="STRING" id="1097556.R4XH28"/>
<dbReference type="Gene3D" id="1.10.340.30">
    <property type="entry name" value="Hypothetical protein, domain 2"/>
    <property type="match status" value="1"/>
</dbReference>
<reference evidence="4 5" key="1">
    <citation type="journal article" date="2013" name="MBio">
        <title>Genome sequencing of the plant pathogen Taphrina deformans, the causal agent of peach leaf curl.</title>
        <authorList>
            <person name="Cisse O.H."/>
            <person name="Almeida J.M.G.C.F."/>
            <person name="Fonseca A."/>
            <person name="Kumar A.A."/>
            <person name="Salojaervi J."/>
            <person name="Overmyer K."/>
            <person name="Hauser P.M."/>
            <person name="Pagni M."/>
        </authorList>
    </citation>
    <scope>NUCLEOTIDE SEQUENCE [LARGE SCALE GENOMIC DNA]</scope>
    <source>
        <strain evidence="5">PYCC 5710 / ATCC 11124 / CBS 356.35 / IMI 108563 / JCM 9778 / NBRC 8474</strain>
    </source>
</reference>
<dbReference type="GO" id="GO:0005634">
    <property type="term" value="C:nucleus"/>
    <property type="evidence" value="ECO:0007669"/>
    <property type="project" value="TreeGrafter"/>
</dbReference>
<sequence>MSRRSSRNITAVLKQTKAPNAAITKKIKKEPPNIAIKSELVEEVRGSRTSTTIVKEEEIKVDPLVSPVLQDAVNHLCSVDPRFHSLFQRYIPKPWTQEGLAEPKNHFRSLILGVISQQVSGAAARSIGRKFVMLFHGPESISATINVDIDPEVEDGPEARIKQEPVEQPVPLSTSAPASAAPANDTLIMDFFPSVEQVANADVMYLKSAGLSLRKAEYVQGIAKAFQNGEVSDEFFSTANNETIKTKLVSLRGLGPWSVEMFMMFSLKHWDILSPGDIGIQRGMSYFVGKDPRNKSTHNKNKAQKYMSEAEMKAATESWKPFRYASAKRAHMEPLDD</sequence>
<dbReference type="GO" id="GO:0032993">
    <property type="term" value="C:protein-DNA complex"/>
    <property type="evidence" value="ECO:0007669"/>
    <property type="project" value="TreeGrafter"/>
</dbReference>
<dbReference type="SUPFAM" id="SSF48150">
    <property type="entry name" value="DNA-glycosylase"/>
    <property type="match status" value="1"/>
</dbReference>
<evidence type="ECO:0000256" key="1">
    <source>
        <dbReference type="ARBA" id="ARBA00022763"/>
    </source>
</evidence>
<dbReference type="GO" id="GO:0043916">
    <property type="term" value="F:DNA-7-methylguanine glycosylase activity"/>
    <property type="evidence" value="ECO:0007669"/>
    <property type="project" value="TreeGrafter"/>
</dbReference>
<dbReference type="VEuPathDB" id="FungiDB:TAPDE_002805"/>
<dbReference type="Pfam" id="PF00730">
    <property type="entry name" value="HhH-GPD"/>
    <property type="match status" value="1"/>
</dbReference>
<feature type="domain" description="HhH-GPD" evidence="3">
    <location>
        <begin position="174"/>
        <end position="317"/>
    </location>
</feature>
<gene>
    <name evidence="4" type="ORF">TAPDE_002805</name>
</gene>
<keyword evidence="5" id="KW-1185">Reference proteome</keyword>
<dbReference type="GO" id="GO:0006285">
    <property type="term" value="P:base-excision repair, AP site formation"/>
    <property type="evidence" value="ECO:0007669"/>
    <property type="project" value="TreeGrafter"/>
</dbReference>
<proteinExistence type="predicted"/>
<accession>R4XH28</accession>